<dbReference type="NCBIfam" id="TIGR00229">
    <property type="entry name" value="sensory_box"/>
    <property type="match status" value="1"/>
</dbReference>
<keyword evidence="6" id="KW-0418">Kinase</keyword>
<feature type="transmembrane region" description="Helical" evidence="10">
    <location>
        <begin position="12"/>
        <end position="29"/>
    </location>
</feature>
<dbReference type="AlphaFoldDB" id="M1PJQ3"/>
<evidence type="ECO:0000256" key="10">
    <source>
        <dbReference type="SAM" id="Phobius"/>
    </source>
</evidence>
<evidence type="ECO:0000256" key="4">
    <source>
        <dbReference type="ARBA" id="ARBA00022679"/>
    </source>
</evidence>
<dbReference type="PROSITE" id="PS50112">
    <property type="entry name" value="PAS"/>
    <property type="match status" value="1"/>
</dbReference>
<evidence type="ECO:0000256" key="8">
    <source>
        <dbReference type="ARBA" id="ARBA00023012"/>
    </source>
</evidence>
<dbReference type="GO" id="GO:0005524">
    <property type="term" value="F:ATP binding"/>
    <property type="evidence" value="ECO:0007669"/>
    <property type="project" value="UniProtKB-KW"/>
</dbReference>
<dbReference type="PROSITE" id="PS50110">
    <property type="entry name" value="RESPONSE_REGULATORY"/>
    <property type="match status" value="1"/>
</dbReference>
<dbReference type="SUPFAM" id="SSF55785">
    <property type="entry name" value="PYP-like sensor domain (PAS domain)"/>
    <property type="match status" value="1"/>
</dbReference>
<dbReference type="InterPro" id="IPR000014">
    <property type="entry name" value="PAS"/>
</dbReference>
<dbReference type="PRINTS" id="PR00344">
    <property type="entry name" value="BCTRLSENSOR"/>
</dbReference>
<dbReference type="Gene3D" id="3.30.450.20">
    <property type="entry name" value="PAS domain"/>
    <property type="match status" value="1"/>
</dbReference>
<dbReference type="InterPro" id="IPR004358">
    <property type="entry name" value="Sig_transdc_His_kin-like_C"/>
</dbReference>
<dbReference type="CDD" id="cd00082">
    <property type="entry name" value="HisKA"/>
    <property type="match status" value="1"/>
</dbReference>
<dbReference type="SMART" id="SM00388">
    <property type="entry name" value="HisKA"/>
    <property type="match status" value="1"/>
</dbReference>
<keyword evidence="10" id="KW-0472">Membrane</keyword>
<dbReference type="PANTHER" id="PTHR43065:SF42">
    <property type="entry name" value="TWO-COMPONENT SENSOR PPRA"/>
    <property type="match status" value="1"/>
</dbReference>
<evidence type="ECO:0000256" key="2">
    <source>
        <dbReference type="ARBA" id="ARBA00012438"/>
    </source>
</evidence>
<dbReference type="Proteomes" id="UP000011721">
    <property type="component" value="Chromosome"/>
</dbReference>
<dbReference type="PANTHER" id="PTHR43065">
    <property type="entry name" value="SENSOR HISTIDINE KINASE"/>
    <property type="match status" value="1"/>
</dbReference>
<dbReference type="InterPro" id="IPR005467">
    <property type="entry name" value="His_kinase_dom"/>
</dbReference>
<keyword evidence="3 9" id="KW-0597">Phosphoprotein</keyword>
<feature type="domain" description="PAC" evidence="14">
    <location>
        <begin position="264"/>
        <end position="316"/>
    </location>
</feature>
<dbReference type="SUPFAM" id="SSF47384">
    <property type="entry name" value="Homodimeric domain of signal transducing histidine kinase"/>
    <property type="match status" value="1"/>
</dbReference>
<dbReference type="InterPro" id="IPR036097">
    <property type="entry name" value="HisK_dim/P_sf"/>
</dbReference>
<dbReference type="InterPro" id="IPR001789">
    <property type="entry name" value="Sig_transdc_resp-reg_receiver"/>
</dbReference>
<keyword evidence="8" id="KW-0902">Two-component regulatory system</keyword>
<dbReference type="PROSITE" id="PS50113">
    <property type="entry name" value="PAC"/>
    <property type="match status" value="1"/>
</dbReference>
<evidence type="ECO:0000256" key="1">
    <source>
        <dbReference type="ARBA" id="ARBA00000085"/>
    </source>
</evidence>
<evidence type="ECO:0000256" key="5">
    <source>
        <dbReference type="ARBA" id="ARBA00022741"/>
    </source>
</evidence>
<keyword evidence="7" id="KW-0067">ATP-binding</keyword>
<organism evidence="15 16">
    <name type="scientific">Desulfocapsa sulfexigens (strain DSM 10523 / SB164P1)</name>
    <dbReference type="NCBI Taxonomy" id="1167006"/>
    <lineage>
        <taxon>Bacteria</taxon>
        <taxon>Pseudomonadati</taxon>
        <taxon>Thermodesulfobacteriota</taxon>
        <taxon>Desulfobulbia</taxon>
        <taxon>Desulfobulbales</taxon>
        <taxon>Desulfocapsaceae</taxon>
        <taxon>Desulfocapsa</taxon>
    </lineage>
</organism>
<dbReference type="InterPro" id="IPR011006">
    <property type="entry name" value="CheY-like_superfamily"/>
</dbReference>
<keyword evidence="16" id="KW-1185">Reference proteome</keyword>
<dbReference type="SMART" id="SM00086">
    <property type="entry name" value="PAC"/>
    <property type="match status" value="1"/>
</dbReference>
<dbReference type="KEGG" id="dsf:UWK_00149"/>
<dbReference type="STRING" id="1167006.UWK_00149"/>
<protein>
    <recommendedName>
        <fullName evidence="2">histidine kinase</fullName>
        <ecNumber evidence="2">2.7.13.3</ecNumber>
    </recommendedName>
</protein>
<accession>M1PJQ3</accession>
<dbReference type="GO" id="GO:0006355">
    <property type="term" value="P:regulation of DNA-templated transcription"/>
    <property type="evidence" value="ECO:0007669"/>
    <property type="project" value="InterPro"/>
</dbReference>
<evidence type="ECO:0000313" key="15">
    <source>
        <dbReference type="EMBL" id="AGF76736.1"/>
    </source>
</evidence>
<dbReference type="eggNOG" id="COG0784">
    <property type="taxonomic scope" value="Bacteria"/>
</dbReference>
<evidence type="ECO:0000256" key="6">
    <source>
        <dbReference type="ARBA" id="ARBA00022777"/>
    </source>
</evidence>
<dbReference type="InterPro" id="IPR036890">
    <property type="entry name" value="HATPase_C_sf"/>
</dbReference>
<feature type="domain" description="PAS" evidence="13">
    <location>
        <begin position="186"/>
        <end position="259"/>
    </location>
</feature>
<feature type="transmembrane region" description="Helical" evidence="10">
    <location>
        <begin position="135"/>
        <end position="156"/>
    </location>
</feature>
<feature type="domain" description="Response regulatory" evidence="12">
    <location>
        <begin position="570"/>
        <end position="690"/>
    </location>
</feature>
<keyword evidence="5" id="KW-0547">Nucleotide-binding</keyword>
<dbReference type="Gene3D" id="3.30.565.10">
    <property type="entry name" value="Histidine kinase-like ATPase, C-terminal domain"/>
    <property type="match status" value="1"/>
</dbReference>
<dbReference type="GO" id="GO:0000155">
    <property type="term" value="F:phosphorelay sensor kinase activity"/>
    <property type="evidence" value="ECO:0007669"/>
    <property type="project" value="InterPro"/>
</dbReference>
<dbReference type="PROSITE" id="PS50109">
    <property type="entry name" value="HIS_KIN"/>
    <property type="match status" value="1"/>
</dbReference>
<dbReference type="OrthoDB" id="45683at2"/>
<dbReference type="InterPro" id="IPR013767">
    <property type="entry name" value="PAS_fold"/>
</dbReference>
<dbReference type="Gene3D" id="3.40.50.2300">
    <property type="match status" value="1"/>
</dbReference>
<dbReference type="SMART" id="SM00091">
    <property type="entry name" value="PAS"/>
    <property type="match status" value="1"/>
</dbReference>
<dbReference type="Pfam" id="PF00072">
    <property type="entry name" value="Response_reg"/>
    <property type="match status" value="1"/>
</dbReference>
<evidence type="ECO:0000259" key="11">
    <source>
        <dbReference type="PROSITE" id="PS50109"/>
    </source>
</evidence>
<keyword evidence="10" id="KW-1133">Transmembrane helix</keyword>
<dbReference type="Pfam" id="PF00512">
    <property type="entry name" value="HisKA"/>
    <property type="match status" value="1"/>
</dbReference>
<evidence type="ECO:0000259" key="14">
    <source>
        <dbReference type="PROSITE" id="PS50113"/>
    </source>
</evidence>
<evidence type="ECO:0000256" key="3">
    <source>
        <dbReference type="ARBA" id="ARBA00022553"/>
    </source>
</evidence>
<dbReference type="Pfam" id="PF00989">
    <property type="entry name" value="PAS"/>
    <property type="match status" value="1"/>
</dbReference>
<dbReference type="eggNOG" id="COG5002">
    <property type="taxonomic scope" value="Bacteria"/>
</dbReference>
<dbReference type="HOGENOM" id="CLU_000445_114_51_7"/>
<dbReference type="InterPro" id="IPR001610">
    <property type="entry name" value="PAC"/>
</dbReference>
<dbReference type="Pfam" id="PF02518">
    <property type="entry name" value="HATPase_c"/>
    <property type="match status" value="1"/>
</dbReference>
<keyword evidence="10" id="KW-0812">Transmembrane</keyword>
<evidence type="ECO:0000256" key="9">
    <source>
        <dbReference type="PROSITE-ProRule" id="PRU00169"/>
    </source>
</evidence>
<feature type="modified residue" description="4-aspartylphosphate" evidence="9">
    <location>
        <position position="624"/>
    </location>
</feature>
<dbReference type="InterPro" id="IPR000700">
    <property type="entry name" value="PAS-assoc_C"/>
</dbReference>
<keyword evidence="4" id="KW-0808">Transferase</keyword>
<dbReference type="Gene3D" id="1.10.287.130">
    <property type="match status" value="1"/>
</dbReference>
<dbReference type="EC" id="2.7.13.3" evidence="2"/>
<dbReference type="SMART" id="SM00448">
    <property type="entry name" value="REC"/>
    <property type="match status" value="1"/>
</dbReference>
<dbReference type="InterPro" id="IPR003594">
    <property type="entry name" value="HATPase_dom"/>
</dbReference>
<sequence length="690" mass="76402">MPITLNSKKTDILLMILLVTILSVFIVFWERQILVQDRNNLKDNAQVIASSLWNLDSSEPRAYLELAAKLQNLEHIAVFTAFNEVFVEMSGPKPGFMDIALESTGLIPKIKLESKVLYRGNVIGRIEAVHRHSTIYLYFNIFIMMGLVLLASRLYLRVMEARKALELRVEERTSDLVSAKKALAEEKEQLSVTLRSIGDGVITTDINGTIVLINKVAEEFTGWSHEEATGKPLSEIFHIINEETRKQCDNPADKVLKSGGNITLANHTVLISRDGSERSIADSGAPIRNQHSEIIGVVLVFRDVTEKLKSEQELANIEKLKSVGLLAGGIAHDFNNILVAILGNINLALQHTKIDNEAHSLLQKAEKASLRARDLTQQLLTFAKGGEPVKELSLIQEVIEESSSFVLRGSNVRCEYTWDTDLYAVNVDQGQISQVIQNVVINANQAMPEGGIIHVRGVNVSHDEALNLDLPPQEYIKITIADNGPGIKKDQLDKIFDPYFTTKKTGSGLGLAVSHSIIVKHEGRMIAESEPDKGSTFTIYLPAEKIHIPHPVPATPIKDQKKLNGHGQIRIMIMDDDEMVQLVSKDMLNHLGYDVVLANHGEEAIALFEESMENNAPIDLIIMDLTIPGAMGGQEAVGKIHAIDPHAKVIVSSGYSNDPIMTNYKAYGFLATVTKPFQLQDLKNVVRRLL</sequence>
<feature type="domain" description="Histidine kinase" evidence="11">
    <location>
        <begin position="329"/>
        <end position="545"/>
    </location>
</feature>
<dbReference type="InterPro" id="IPR035965">
    <property type="entry name" value="PAS-like_dom_sf"/>
</dbReference>
<name>M1PJQ3_DESSD</name>
<dbReference type="EMBL" id="CP003985">
    <property type="protein sequence ID" value="AGF76736.1"/>
    <property type="molecule type" value="Genomic_DNA"/>
</dbReference>
<reference evidence="16" key="1">
    <citation type="journal article" date="2013" name="Stand. Genomic Sci.">
        <title>Complete genome sequence of Desulfocapsa sulfexigens, a marine deltaproteobacterium specialized in disproportionating inorganic sulfur compounds.</title>
        <authorList>
            <person name="Finster K.W."/>
            <person name="Kjeldsen K.U."/>
            <person name="Kube M."/>
            <person name="Reinhardt R."/>
            <person name="Mussmann M."/>
            <person name="Amann R."/>
            <person name="Schreiber L."/>
        </authorList>
    </citation>
    <scope>NUCLEOTIDE SEQUENCE [LARGE SCALE GENOMIC DNA]</scope>
    <source>
        <strain evidence="16">DSM 10523 / SB164P1</strain>
    </source>
</reference>
<evidence type="ECO:0000313" key="16">
    <source>
        <dbReference type="Proteomes" id="UP000011721"/>
    </source>
</evidence>
<proteinExistence type="predicted"/>
<comment type="catalytic activity">
    <reaction evidence="1">
        <text>ATP + protein L-histidine = ADP + protein N-phospho-L-histidine.</text>
        <dbReference type="EC" id="2.7.13.3"/>
    </reaction>
</comment>
<dbReference type="RefSeq" id="WP_015402435.1">
    <property type="nucleotide sequence ID" value="NC_020304.1"/>
</dbReference>
<evidence type="ECO:0000259" key="13">
    <source>
        <dbReference type="PROSITE" id="PS50112"/>
    </source>
</evidence>
<dbReference type="CDD" id="cd00130">
    <property type="entry name" value="PAS"/>
    <property type="match status" value="1"/>
</dbReference>
<dbReference type="SMART" id="SM00387">
    <property type="entry name" value="HATPase_c"/>
    <property type="match status" value="1"/>
</dbReference>
<evidence type="ECO:0000259" key="12">
    <source>
        <dbReference type="PROSITE" id="PS50110"/>
    </source>
</evidence>
<gene>
    <name evidence="15" type="ordered locus">UWK_00149</name>
</gene>
<dbReference type="SUPFAM" id="SSF55874">
    <property type="entry name" value="ATPase domain of HSP90 chaperone/DNA topoisomerase II/histidine kinase"/>
    <property type="match status" value="1"/>
</dbReference>
<dbReference type="InterPro" id="IPR003661">
    <property type="entry name" value="HisK_dim/P_dom"/>
</dbReference>
<evidence type="ECO:0000256" key="7">
    <source>
        <dbReference type="ARBA" id="ARBA00022840"/>
    </source>
</evidence>
<dbReference type="SUPFAM" id="SSF52172">
    <property type="entry name" value="CheY-like"/>
    <property type="match status" value="1"/>
</dbReference>